<accession>A0A510HIZ9</accession>
<dbReference type="Proteomes" id="UP000318065">
    <property type="component" value="Chromosome"/>
</dbReference>
<gene>
    <name evidence="2" type="ORF">RxyAA322_01910</name>
</gene>
<evidence type="ECO:0000313" key="3">
    <source>
        <dbReference type="Proteomes" id="UP000318065"/>
    </source>
</evidence>
<evidence type="ECO:0000313" key="2">
    <source>
        <dbReference type="EMBL" id="BBL78337.1"/>
    </source>
</evidence>
<protein>
    <recommendedName>
        <fullName evidence="4">Septum formation initiator</fullName>
    </recommendedName>
</protein>
<evidence type="ECO:0008006" key="4">
    <source>
        <dbReference type="Google" id="ProtNLM"/>
    </source>
</evidence>
<dbReference type="RefSeq" id="WP_172620592.1">
    <property type="nucleotide sequence ID" value="NZ_AP019791.1"/>
</dbReference>
<feature type="coiled-coil region" evidence="1">
    <location>
        <begin position="38"/>
        <end position="65"/>
    </location>
</feature>
<reference evidence="2" key="1">
    <citation type="journal article" date="2019" name="Microbiol. Resour. Announc.">
        <title>Complete Genome Sequence of Rubrobacter xylanophilus Strain AA3-22, Isolated from Arima Onsen in Japan.</title>
        <authorList>
            <person name="Tomariguchi N."/>
            <person name="Miyazaki K."/>
        </authorList>
    </citation>
    <scope>NUCLEOTIDE SEQUENCE [LARGE SCALE GENOMIC DNA]</scope>
    <source>
        <strain evidence="2">AA3-22</strain>
    </source>
</reference>
<dbReference type="Pfam" id="PF04977">
    <property type="entry name" value="DivIC"/>
    <property type="match status" value="1"/>
</dbReference>
<proteinExistence type="predicted"/>
<sequence length="105" mass="11783">MRGRSARRGGYRRPLAVLLYAAFVGLLLASYVAPLQQILESRSRIPELRQELRAAEAENAAYRRQIGELSTPEGIERAARERYGMVRPGEKVYILPDAEDGDGRP</sequence>
<evidence type="ECO:0000256" key="1">
    <source>
        <dbReference type="SAM" id="Coils"/>
    </source>
</evidence>
<organism evidence="2 3">
    <name type="scientific">Rubrobacter xylanophilus</name>
    <dbReference type="NCBI Taxonomy" id="49319"/>
    <lineage>
        <taxon>Bacteria</taxon>
        <taxon>Bacillati</taxon>
        <taxon>Actinomycetota</taxon>
        <taxon>Rubrobacteria</taxon>
        <taxon>Rubrobacterales</taxon>
        <taxon>Rubrobacteraceae</taxon>
        <taxon>Rubrobacter</taxon>
    </lineage>
</organism>
<dbReference type="InterPro" id="IPR007060">
    <property type="entry name" value="FtsL/DivIC"/>
</dbReference>
<dbReference type="AlphaFoldDB" id="A0A510HIZ9"/>
<keyword evidence="1" id="KW-0175">Coiled coil</keyword>
<dbReference type="EMBL" id="AP019791">
    <property type="protein sequence ID" value="BBL78337.1"/>
    <property type="molecule type" value="Genomic_DNA"/>
</dbReference>
<keyword evidence="3" id="KW-1185">Reference proteome</keyword>
<name>A0A510HIZ9_9ACTN</name>